<evidence type="ECO:0000256" key="6">
    <source>
        <dbReference type="SAM" id="SignalP"/>
    </source>
</evidence>
<comment type="caution">
    <text evidence="8">The sequence shown here is derived from an EMBL/GenBank/DDBJ whole genome shotgun (WGS) entry which is preliminary data.</text>
</comment>
<evidence type="ECO:0000313" key="9">
    <source>
        <dbReference type="Proteomes" id="UP000886595"/>
    </source>
</evidence>
<evidence type="ECO:0000256" key="5">
    <source>
        <dbReference type="ARBA" id="ARBA00023157"/>
    </source>
</evidence>
<accession>A0A8X8AYS3</accession>
<dbReference type="OrthoDB" id="1100980at2759"/>
<evidence type="ECO:0000259" key="7">
    <source>
        <dbReference type="Pfam" id="PF24552"/>
    </source>
</evidence>
<feature type="signal peptide" evidence="6">
    <location>
        <begin position="1"/>
        <end position="17"/>
    </location>
</feature>
<sequence length="80" mass="8509">MPIAFTLIFLMVSSIHCQTTDITPGNAAVDDVSSSLCFNPCSDKLGDKECKTICLNKTYKGGSCIGFGIPASTKYCCCTK</sequence>
<keyword evidence="9" id="KW-1185">Reference proteome</keyword>
<feature type="domain" description="Defensin-like" evidence="7">
    <location>
        <begin position="36"/>
        <end position="80"/>
    </location>
</feature>
<dbReference type="AlphaFoldDB" id="A0A8X8AYS3"/>
<dbReference type="Proteomes" id="UP000886595">
    <property type="component" value="Unassembled WGS sequence"/>
</dbReference>
<dbReference type="EMBL" id="JAAMPC010000004">
    <property type="protein sequence ID" value="KAG2316510.1"/>
    <property type="molecule type" value="Genomic_DNA"/>
</dbReference>
<keyword evidence="4" id="KW-0611">Plant defense</keyword>
<evidence type="ECO:0000256" key="4">
    <source>
        <dbReference type="ARBA" id="ARBA00022821"/>
    </source>
</evidence>
<protein>
    <recommendedName>
        <fullName evidence="7">Defensin-like domain-containing protein</fullName>
    </recommendedName>
</protein>
<dbReference type="GO" id="GO:0031640">
    <property type="term" value="P:killing of cells of another organism"/>
    <property type="evidence" value="ECO:0007669"/>
    <property type="project" value="UniProtKB-KW"/>
</dbReference>
<dbReference type="Pfam" id="PF24552">
    <property type="entry name" value="Defensin"/>
    <property type="match status" value="1"/>
</dbReference>
<keyword evidence="6" id="KW-0732">Signal</keyword>
<evidence type="ECO:0000313" key="8">
    <source>
        <dbReference type="EMBL" id="KAG2316510.1"/>
    </source>
</evidence>
<dbReference type="InterPro" id="IPR056373">
    <property type="entry name" value="Defensin-like_dom"/>
</dbReference>
<name>A0A8X8AYS3_BRACI</name>
<dbReference type="GO" id="GO:0050832">
    <property type="term" value="P:defense response to fungus"/>
    <property type="evidence" value="ECO:0007669"/>
    <property type="project" value="UniProtKB-KW"/>
</dbReference>
<proteinExistence type="inferred from homology"/>
<keyword evidence="3" id="KW-0295">Fungicide</keyword>
<keyword evidence="5" id="KW-1015">Disulfide bond</keyword>
<organism evidence="8 9">
    <name type="scientific">Brassica carinata</name>
    <name type="common">Ethiopian mustard</name>
    <name type="synonym">Abyssinian cabbage</name>
    <dbReference type="NCBI Taxonomy" id="52824"/>
    <lineage>
        <taxon>Eukaryota</taxon>
        <taxon>Viridiplantae</taxon>
        <taxon>Streptophyta</taxon>
        <taxon>Embryophyta</taxon>
        <taxon>Tracheophyta</taxon>
        <taxon>Spermatophyta</taxon>
        <taxon>Magnoliopsida</taxon>
        <taxon>eudicotyledons</taxon>
        <taxon>Gunneridae</taxon>
        <taxon>Pentapetalae</taxon>
        <taxon>rosids</taxon>
        <taxon>malvids</taxon>
        <taxon>Brassicales</taxon>
        <taxon>Brassicaceae</taxon>
        <taxon>Brassiceae</taxon>
        <taxon>Brassica</taxon>
    </lineage>
</organism>
<reference evidence="8 9" key="1">
    <citation type="submission" date="2020-02" db="EMBL/GenBank/DDBJ databases">
        <authorList>
            <person name="Ma Q."/>
            <person name="Huang Y."/>
            <person name="Song X."/>
            <person name="Pei D."/>
        </authorList>
    </citation>
    <scope>NUCLEOTIDE SEQUENCE [LARGE SCALE GENOMIC DNA]</scope>
    <source>
        <strain evidence="8">Sxm20200214</strain>
        <tissue evidence="8">Leaf</tissue>
    </source>
</reference>
<evidence type="ECO:0000256" key="2">
    <source>
        <dbReference type="ARBA" id="ARBA00022529"/>
    </source>
</evidence>
<evidence type="ECO:0000256" key="3">
    <source>
        <dbReference type="ARBA" id="ARBA00022577"/>
    </source>
</evidence>
<gene>
    <name evidence="8" type="ORF">Bca52824_019632</name>
</gene>
<keyword evidence="2" id="KW-0929">Antimicrobial</keyword>
<evidence type="ECO:0000256" key="1">
    <source>
        <dbReference type="ARBA" id="ARBA00006722"/>
    </source>
</evidence>
<comment type="similarity">
    <text evidence="1">Belongs to the DEFL family.</text>
</comment>
<feature type="chain" id="PRO_5036504753" description="Defensin-like domain-containing protein" evidence="6">
    <location>
        <begin position="18"/>
        <end position="80"/>
    </location>
</feature>